<proteinExistence type="predicted"/>
<name>A0A9W5B780_9HYPH</name>
<evidence type="ECO:0008006" key="4">
    <source>
        <dbReference type="Google" id="ProtNLM"/>
    </source>
</evidence>
<reference evidence="2 3" key="1">
    <citation type="submission" date="2016-01" db="EMBL/GenBank/DDBJ databases">
        <authorList>
            <person name="Regsiter A."/>
            <person name="william w."/>
        </authorList>
    </citation>
    <scope>NUCLEOTIDE SEQUENCE [LARGE SCALE GENOMIC DNA]</scope>
    <source>
        <strain evidence="2 3">CFBP 5494</strain>
    </source>
</reference>
<evidence type="ECO:0000313" key="3">
    <source>
        <dbReference type="Proteomes" id="UP000191933"/>
    </source>
</evidence>
<comment type="caution">
    <text evidence="2">The sequence shown here is derived from an EMBL/GenBank/DDBJ whole genome shotgun (WGS) entry which is preliminary data.</text>
</comment>
<accession>A0A9W5B780</accession>
<gene>
    <name evidence="2" type="ORF">AGR2A_pa40098</name>
</gene>
<keyword evidence="3" id="KW-1185">Reference proteome</keyword>
<organism evidence="2 3">
    <name type="scientific">Agrobacterium genomosp. 2 str. CFBP 5494</name>
    <dbReference type="NCBI Taxonomy" id="1183436"/>
    <lineage>
        <taxon>Bacteria</taxon>
        <taxon>Pseudomonadati</taxon>
        <taxon>Pseudomonadota</taxon>
        <taxon>Alphaproteobacteria</taxon>
        <taxon>Hyphomicrobiales</taxon>
        <taxon>Rhizobiaceae</taxon>
        <taxon>Rhizobium/Agrobacterium group</taxon>
        <taxon>Agrobacterium</taxon>
        <taxon>Agrobacterium tumefaciens complex</taxon>
    </lineage>
</organism>
<feature type="chain" id="PRO_5040743142" description="PepSY domain-containing protein" evidence="1">
    <location>
        <begin position="22"/>
        <end position="89"/>
    </location>
</feature>
<evidence type="ECO:0000256" key="1">
    <source>
        <dbReference type="SAM" id="SignalP"/>
    </source>
</evidence>
<dbReference type="EMBL" id="FBVY01000042">
    <property type="protein sequence ID" value="CUX02164.1"/>
    <property type="molecule type" value="Genomic_DNA"/>
</dbReference>
<protein>
    <recommendedName>
        <fullName evidence="4">PepSY domain-containing protein</fullName>
    </recommendedName>
</protein>
<dbReference type="Proteomes" id="UP000191933">
    <property type="component" value="Unassembled WGS sequence"/>
</dbReference>
<evidence type="ECO:0000313" key="2">
    <source>
        <dbReference type="EMBL" id="CUX02164.1"/>
    </source>
</evidence>
<dbReference type="RefSeq" id="WP_072492796.1">
    <property type="nucleotide sequence ID" value="NZ_LT009720.1"/>
</dbReference>
<keyword evidence="1" id="KW-0732">Signal</keyword>
<dbReference type="AlphaFoldDB" id="A0A9W5B780"/>
<sequence>MKFQLAIAFLALAAAASTASANGPLSARASDVDRIVQGHGKPGDVANAKSDAVTFEVLNNGVVKRTNTKYGTVSFIDPAQEARKLRNNR</sequence>
<feature type="signal peptide" evidence="1">
    <location>
        <begin position="1"/>
        <end position="21"/>
    </location>
</feature>